<dbReference type="PROSITE" id="PS50977">
    <property type="entry name" value="HTH_TETR_2"/>
    <property type="match status" value="1"/>
</dbReference>
<accession>A0A856MG05</accession>
<dbReference type="GO" id="GO:0000976">
    <property type="term" value="F:transcription cis-regulatory region binding"/>
    <property type="evidence" value="ECO:0007669"/>
    <property type="project" value="TreeGrafter"/>
</dbReference>
<dbReference type="Gene3D" id="1.10.357.10">
    <property type="entry name" value="Tetracycline Repressor, domain 2"/>
    <property type="match status" value="1"/>
</dbReference>
<gene>
    <name evidence="6" type="ORF">DP114_22365</name>
</gene>
<feature type="domain" description="HTH tetR-type" evidence="5">
    <location>
        <begin position="11"/>
        <end position="71"/>
    </location>
</feature>
<keyword evidence="3" id="KW-0804">Transcription</keyword>
<dbReference type="InterPro" id="IPR009057">
    <property type="entry name" value="Homeodomain-like_sf"/>
</dbReference>
<evidence type="ECO:0000313" key="7">
    <source>
        <dbReference type="Proteomes" id="UP000503129"/>
    </source>
</evidence>
<evidence type="ECO:0000256" key="3">
    <source>
        <dbReference type="ARBA" id="ARBA00023163"/>
    </source>
</evidence>
<reference evidence="6 7" key="1">
    <citation type="submission" date="2018-06" db="EMBL/GenBank/DDBJ databases">
        <title>Comparative genomics of Brasilonema spp. strains.</title>
        <authorList>
            <person name="Alvarenga D.O."/>
            <person name="Fiore M.F."/>
            <person name="Varani A.M."/>
        </authorList>
    </citation>
    <scope>NUCLEOTIDE SEQUENCE [LARGE SCALE GENOMIC DNA]</scope>
    <source>
        <strain evidence="6 7">CENA114</strain>
    </source>
</reference>
<evidence type="ECO:0000256" key="1">
    <source>
        <dbReference type="ARBA" id="ARBA00023015"/>
    </source>
</evidence>
<feature type="DNA-binding region" description="H-T-H motif" evidence="4">
    <location>
        <begin position="34"/>
        <end position="53"/>
    </location>
</feature>
<dbReference type="EMBL" id="CP030118">
    <property type="protein sequence ID" value="QDL10275.1"/>
    <property type="molecule type" value="Genomic_DNA"/>
</dbReference>
<name>A0A856MG05_9CYAN</name>
<proteinExistence type="predicted"/>
<evidence type="ECO:0000259" key="5">
    <source>
        <dbReference type="PROSITE" id="PS50977"/>
    </source>
</evidence>
<dbReference type="SUPFAM" id="SSF46689">
    <property type="entry name" value="Homeodomain-like"/>
    <property type="match status" value="1"/>
</dbReference>
<evidence type="ECO:0000313" key="6">
    <source>
        <dbReference type="EMBL" id="QDL10275.1"/>
    </source>
</evidence>
<evidence type="ECO:0000256" key="2">
    <source>
        <dbReference type="ARBA" id="ARBA00023125"/>
    </source>
</evidence>
<evidence type="ECO:0000256" key="4">
    <source>
        <dbReference type="PROSITE-ProRule" id="PRU00335"/>
    </source>
</evidence>
<dbReference type="Pfam" id="PF00440">
    <property type="entry name" value="TetR_N"/>
    <property type="match status" value="1"/>
</dbReference>
<protein>
    <submittedName>
        <fullName evidence="6">TetR/AcrR family transcriptional regulator</fullName>
    </submittedName>
</protein>
<sequence length="202" mass="22627">MGMAQAERTAEQTRELILATAEVQLRRYGYARTTISEIARACKMSHANVYRFFKTKADVMDAVVERWFSGIEQALRDCAQQPGSASDRLQAYVLELYRLKRDKLAAEPELFDAYLAILEADRTVVEHHLQVLSSILNEILTCGVKTGEFQITDLSLATEAVSAATLKFHHPLMIRESADQPMEKQAIAVVQLLTAALATRKI</sequence>
<dbReference type="Pfam" id="PF17935">
    <property type="entry name" value="TetR_C_27"/>
    <property type="match status" value="1"/>
</dbReference>
<dbReference type="InterPro" id="IPR001647">
    <property type="entry name" value="HTH_TetR"/>
</dbReference>
<dbReference type="RefSeq" id="WP_171977144.1">
    <property type="nucleotide sequence ID" value="NZ_CAWOXK010000001.1"/>
</dbReference>
<dbReference type="PANTHER" id="PTHR30055">
    <property type="entry name" value="HTH-TYPE TRANSCRIPTIONAL REGULATOR RUTR"/>
    <property type="match status" value="1"/>
</dbReference>
<keyword evidence="2 4" id="KW-0238">DNA-binding</keyword>
<dbReference type="GO" id="GO:0003700">
    <property type="term" value="F:DNA-binding transcription factor activity"/>
    <property type="evidence" value="ECO:0007669"/>
    <property type="project" value="TreeGrafter"/>
</dbReference>
<keyword evidence="7" id="KW-1185">Reference proteome</keyword>
<organism evidence="6 7">
    <name type="scientific">Brasilonema sennae CENA114</name>
    <dbReference type="NCBI Taxonomy" id="415709"/>
    <lineage>
        <taxon>Bacteria</taxon>
        <taxon>Bacillati</taxon>
        <taxon>Cyanobacteriota</taxon>
        <taxon>Cyanophyceae</taxon>
        <taxon>Nostocales</taxon>
        <taxon>Scytonemataceae</taxon>
        <taxon>Brasilonema</taxon>
        <taxon>Bromeliae group (in: Brasilonema)</taxon>
    </lineage>
</organism>
<dbReference type="Proteomes" id="UP000503129">
    <property type="component" value="Chromosome"/>
</dbReference>
<dbReference type="InterPro" id="IPR041478">
    <property type="entry name" value="TetR_C_27"/>
</dbReference>
<keyword evidence="1" id="KW-0805">Transcription regulation</keyword>
<dbReference type="KEGG" id="bsen:DP114_22365"/>
<dbReference type="InterPro" id="IPR050109">
    <property type="entry name" value="HTH-type_TetR-like_transc_reg"/>
</dbReference>
<dbReference type="AlphaFoldDB" id="A0A856MG05"/>
<dbReference type="PANTHER" id="PTHR30055:SF151">
    <property type="entry name" value="TRANSCRIPTIONAL REGULATORY PROTEIN"/>
    <property type="match status" value="1"/>
</dbReference>